<comment type="caution">
    <text evidence="2">The sequence shown here is derived from an EMBL/GenBank/DDBJ whole genome shotgun (WGS) entry which is preliminary data.</text>
</comment>
<dbReference type="AlphaFoldDB" id="A0A9N8J0Y1"/>
<keyword evidence="3" id="KW-1185">Reference proteome</keyword>
<dbReference type="RefSeq" id="WP_180856933.1">
    <property type="nucleotide sequence ID" value="NZ_CAIJDE010000032.1"/>
</dbReference>
<feature type="transmembrane region" description="Helical" evidence="1">
    <location>
        <begin position="68"/>
        <end position="90"/>
    </location>
</feature>
<dbReference type="Proteomes" id="UP000533639">
    <property type="component" value="Unassembled WGS sequence"/>
</dbReference>
<evidence type="ECO:0000256" key="1">
    <source>
        <dbReference type="SAM" id="Phobius"/>
    </source>
</evidence>
<gene>
    <name evidence="2" type="ORF">FLAPXU55_01150</name>
</gene>
<keyword evidence="1" id="KW-0812">Transmembrane</keyword>
<reference evidence="2 3" key="1">
    <citation type="submission" date="2020-06" db="EMBL/GenBank/DDBJ databases">
        <authorList>
            <person name="Criscuolo A."/>
        </authorList>
    </citation>
    <scope>NUCLEOTIDE SEQUENCE [LARGE SCALE GENOMIC DNA]</scope>
    <source>
        <strain evidence="2">PXU-55</strain>
    </source>
</reference>
<dbReference type="EMBL" id="CAIJDE010000032">
    <property type="protein sequence ID" value="CAC9973466.1"/>
    <property type="molecule type" value="Genomic_DNA"/>
</dbReference>
<accession>A0A9N8J0Y1</accession>
<feature type="transmembrane region" description="Helical" evidence="1">
    <location>
        <begin position="15"/>
        <end position="36"/>
    </location>
</feature>
<organism evidence="2 3">
    <name type="scientific">Flavobacterium panici</name>
    <dbReference type="NCBI Taxonomy" id="2654843"/>
    <lineage>
        <taxon>Bacteria</taxon>
        <taxon>Pseudomonadati</taxon>
        <taxon>Bacteroidota</taxon>
        <taxon>Flavobacteriia</taxon>
        <taxon>Flavobacteriales</taxon>
        <taxon>Flavobacteriaceae</taxon>
        <taxon>Flavobacterium</taxon>
    </lineage>
</organism>
<feature type="transmembrane region" description="Helical" evidence="1">
    <location>
        <begin position="43"/>
        <end position="62"/>
    </location>
</feature>
<sequence length="132" mass="15687">MFTINMPFFTNDNYLYYQLLFTCILFLLLFFIGGFSESFVIEYGSYVFAGSIIISFLISFFIDHYWQFILHWFLLSIAQFLFWALLIFICGHYGKPHNGDGWIILLLPGYFLPFLIFVSVLIKVLKIIIRKF</sequence>
<evidence type="ECO:0000313" key="2">
    <source>
        <dbReference type="EMBL" id="CAC9973466.1"/>
    </source>
</evidence>
<protein>
    <submittedName>
        <fullName evidence="2">Uncharacterized protein</fullName>
    </submittedName>
</protein>
<name>A0A9N8J0Y1_9FLAO</name>
<keyword evidence="1" id="KW-1133">Transmembrane helix</keyword>
<feature type="transmembrane region" description="Helical" evidence="1">
    <location>
        <begin position="102"/>
        <end position="129"/>
    </location>
</feature>
<proteinExistence type="predicted"/>
<keyword evidence="1" id="KW-0472">Membrane</keyword>
<evidence type="ECO:0000313" key="3">
    <source>
        <dbReference type="Proteomes" id="UP000533639"/>
    </source>
</evidence>